<dbReference type="Pfam" id="PF01022">
    <property type="entry name" value="HTH_5"/>
    <property type="match status" value="1"/>
</dbReference>
<dbReference type="CDD" id="cd00090">
    <property type="entry name" value="HTH_ARSR"/>
    <property type="match status" value="1"/>
</dbReference>
<dbReference type="RefSeq" id="WP_109338237.1">
    <property type="nucleotide sequence ID" value="NZ_CP029347.1"/>
</dbReference>
<accession>A0A2S2DZT8</accession>
<feature type="domain" description="HTH arsR-type" evidence="1">
    <location>
        <begin position="10"/>
        <end position="51"/>
    </location>
</feature>
<evidence type="ECO:0000313" key="3">
    <source>
        <dbReference type="Proteomes" id="UP000245728"/>
    </source>
</evidence>
<dbReference type="Proteomes" id="UP000245728">
    <property type="component" value="Chromosome"/>
</dbReference>
<reference evidence="2 3" key="1">
    <citation type="submission" date="2018-05" db="EMBL/GenBank/DDBJ databases">
        <title>Salinimonas sp. HMF8227 Genome sequencing and assembly.</title>
        <authorList>
            <person name="Kang H."/>
            <person name="Kang J."/>
            <person name="Cha I."/>
            <person name="Kim H."/>
            <person name="Joh K."/>
        </authorList>
    </citation>
    <scope>NUCLEOTIDE SEQUENCE [LARGE SCALE GENOMIC DNA]</scope>
    <source>
        <strain evidence="2 3">HMF8227</strain>
    </source>
</reference>
<gene>
    <name evidence="2" type="ORF">HMF8227_00016</name>
</gene>
<dbReference type="InterPro" id="IPR036388">
    <property type="entry name" value="WH-like_DNA-bd_sf"/>
</dbReference>
<protein>
    <recommendedName>
        <fullName evidence="1">HTH arsR-type domain-containing protein</fullName>
    </recommendedName>
</protein>
<dbReference type="Gene3D" id="1.10.10.10">
    <property type="entry name" value="Winged helix-like DNA-binding domain superfamily/Winged helix DNA-binding domain"/>
    <property type="match status" value="1"/>
</dbReference>
<keyword evidence="3" id="KW-1185">Reference proteome</keyword>
<dbReference type="EMBL" id="CP029347">
    <property type="protein sequence ID" value="AWL10530.1"/>
    <property type="molecule type" value="Genomic_DNA"/>
</dbReference>
<dbReference type="AlphaFoldDB" id="A0A2S2DZT8"/>
<organism evidence="2 3">
    <name type="scientific">Saliniradius amylolyticus</name>
    <dbReference type="NCBI Taxonomy" id="2183582"/>
    <lineage>
        <taxon>Bacteria</taxon>
        <taxon>Pseudomonadati</taxon>
        <taxon>Pseudomonadota</taxon>
        <taxon>Gammaproteobacteria</taxon>
        <taxon>Alteromonadales</taxon>
        <taxon>Alteromonadaceae</taxon>
        <taxon>Saliniradius</taxon>
    </lineage>
</organism>
<evidence type="ECO:0000313" key="2">
    <source>
        <dbReference type="EMBL" id="AWL10530.1"/>
    </source>
</evidence>
<dbReference type="InterPro" id="IPR001845">
    <property type="entry name" value="HTH_ArsR_DNA-bd_dom"/>
</dbReference>
<dbReference type="KEGG" id="salh:HMF8227_00016"/>
<name>A0A2S2DZT8_9ALTE</name>
<dbReference type="GO" id="GO:0003700">
    <property type="term" value="F:DNA-binding transcription factor activity"/>
    <property type="evidence" value="ECO:0007669"/>
    <property type="project" value="InterPro"/>
</dbReference>
<dbReference type="SUPFAM" id="SSF46785">
    <property type="entry name" value="Winged helix' DNA-binding domain"/>
    <property type="match status" value="1"/>
</dbReference>
<dbReference type="OrthoDB" id="155998at2"/>
<proteinExistence type="predicted"/>
<dbReference type="InterPro" id="IPR036390">
    <property type="entry name" value="WH_DNA-bd_sf"/>
</dbReference>
<evidence type="ECO:0000259" key="1">
    <source>
        <dbReference type="Pfam" id="PF01022"/>
    </source>
</evidence>
<sequence>MADSQTNSDKILYLLKTGGEQTARQLADALGMTPMGARQHLLQLQQNEYVTSRNKAEKVGRPAQYWSLTPKASERFPDTHSSLTLSLLDSAKDLYGEQGLVALLKNREQQMRQHYLQALKGQDSLEQQLQTLATLRTQEGYMAEWHQAEAGYVFIENHCPICAAASHCQQLCDSELALFQACLGPEVNIRRDEHILKGQRRCCYRIEPISDGR</sequence>
<dbReference type="InterPro" id="IPR011991">
    <property type="entry name" value="ArsR-like_HTH"/>
</dbReference>